<proteinExistence type="predicted"/>
<dbReference type="Proteomes" id="UP000295493">
    <property type="component" value="Unassembled WGS sequence"/>
</dbReference>
<dbReference type="AlphaFoldDB" id="A0A4R6FC11"/>
<evidence type="ECO:0000313" key="2">
    <source>
        <dbReference type="Proteomes" id="UP000295493"/>
    </source>
</evidence>
<reference evidence="1 2" key="1">
    <citation type="submission" date="2019-03" db="EMBL/GenBank/DDBJ databases">
        <title>Genomic Encyclopedia of Type Strains, Phase IV (KMG-IV): sequencing the most valuable type-strain genomes for metagenomic binning, comparative biology and taxonomic classification.</title>
        <authorList>
            <person name="Goeker M."/>
        </authorList>
    </citation>
    <scope>NUCLEOTIDE SEQUENCE [LARGE SCALE GENOMIC DNA]</scope>
    <source>
        <strain evidence="1 2">DSM 25059</strain>
    </source>
</reference>
<dbReference type="OrthoDB" id="8479720at2"/>
<dbReference type="EMBL" id="SNWD01000026">
    <property type="protein sequence ID" value="TDN77745.1"/>
    <property type="molecule type" value="Genomic_DNA"/>
</dbReference>
<accession>A0A4R6FC11</accession>
<protein>
    <submittedName>
        <fullName evidence="1">Uncharacterized protein</fullName>
    </submittedName>
</protein>
<sequence length="101" mass="11252">MGERQALIDAFYWQYGKSCAGCDHWQNHNSLVGECTKSAPVPGRDRDAMIGIESCSLHIGAGHPFTPRDHVCGDFADTFDWGTLPESYRAQIGCRLPHTER</sequence>
<dbReference type="RefSeq" id="WP_133497224.1">
    <property type="nucleotide sequence ID" value="NZ_BMLU01000027.1"/>
</dbReference>
<comment type="caution">
    <text evidence="1">The sequence shown here is derived from an EMBL/GenBank/DDBJ whole genome shotgun (WGS) entry which is preliminary data.</text>
</comment>
<keyword evidence="2" id="KW-1185">Reference proteome</keyword>
<evidence type="ECO:0000313" key="1">
    <source>
        <dbReference type="EMBL" id="TDN77745.1"/>
    </source>
</evidence>
<name>A0A4R6FC11_9SPHN</name>
<gene>
    <name evidence="1" type="ORF">EV664_1268</name>
</gene>
<organism evidence="1 2">
    <name type="scientific">Stakelama pacifica</name>
    <dbReference type="NCBI Taxonomy" id="517720"/>
    <lineage>
        <taxon>Bacteria</taxon>
        <taxon>Pseudomonadati</taxon>
        <taxon>Pseudomonadota</taxon>
        <taxon>Alphaproteobacteria</taxon>
        <taxon>Sphingomonadales</taxon>
        <taxon>Sphingomonadaceae</taxon>
        <taxon>Stakelama</taxon>
    </lineage>
</organism>